<reference evidence="4" key="1">
    <citation type="submission" date="2025-08" db="UniProtKB">
        <authorList>
            <consortium name="RefSeq"/>
        </authorList>
    </citation>
    <scope>IDENTIFICATION</scope>
</reference>
<accession>A0A3Q0J350</accession>
<dbReference type="KEGG" id="dci:103514057"/>
<dbReference type="GeneID" id="103514057"/>
<dbReference type="Pfam" id="PF26022">
    <property type="entry name" value="CC_Liprin_beta"/>
    <property type="match status" value="1"/>
</dbReference>
<dbReference type="Proteomes" id="UP000079169">
    <property type="component" value="Unplaced"/>
</dbReference>
<keyword evidence="1" id="KW-0175">Coiled coil</keyword>
<dbReference type="RefSeq" id="XP_026682917.1">
    <property type="nucleotide sequence ID" value="XM_026827116.1"/>
</dbReference>
<proteinExistence type="predicted"/>
<sequence length="371" mass="42916">MVRTELKCKNELSRVLEEQHQRLNLSYEALYKEFTDAMAELTERKEELSQLNEAMTKMKQHNEVLKQIEVDFKTREQNLEQVVLEKLKSFESEVLEKTETISRLEEQNNKYEIQIKQLSEQIDAQSKDINQLRENIQVKNEEIKQLREDIYVKNEEITRLNEDIQVKNEGISRLKDKLTTVEHADNSMNTGYDILCTDKKSPDTTSIINAQEILSLLEINSAHCKRYHALEKAYRELSLECSALHRTLSASPALSAPPSACLSNECSAYVSQIKKLSEENKYLQATLSDYKRINSLLLDQIKVSVHHPVLEDSLPPQTLLNTRYNIAEKEDNSSTLSVDDRNTADLWWENEVNIPHALTYDNLPCTETKSL</sequence>
<evidence type="ECO:0000256" key="1">
    <source>
        <dbReference type="SAM" id="Coils"/>
    </source>
</evidence>
<dbReference type="Gene3D" id="1.20.5.170">
    <property type="match status" value="1"/>
</dbReference>
<dbReference type="PaxDb" id="121845-A0A3Q0J350"/>
<feature type="domain" description="Liprin-beta-1/2 coiled-coil" evidence="2">
    <location>
        <begin position="99"/>
        <end position="188"/>
    </location>
</feature>
<protein>
    <submittedName>
        <fullName evidence="4">Uncharacterized protein LOC103514057</fullName>
    </submittedName>
</protein>
<keyword evidence="3" id="KW-1185">Reference proteome</keyword>
<evidence type="ECO:0000313" key="4">
    <source>
        <dbReference type="RefSeq" id="XP_026682917.1"/>
    </source>
</evidence>
<name>A0A3Q0J350_DIACI</name>
<dbReference type="AlphaFoldDB" id="A0A3Q0J350"/>
<evidence type="ECO:0000313" key="3">
    <source>
        <dbReference type="Proteomes" id="UP000079169"/>
    </source>
</evidence>
<evidence type="ECO:0000259" key="2">
    <source>
        <dbReference type="Pfam" id="PF26022"/>
    </source>
</evidence>
<dbReference type="InterPro" id="IPR058914">
    <property type="entry name" value="LIPB1/2_CC"/>
</dbReference>
<feature type="coiled-coil region" evidence="1">
    <location>
        <begin position="31"/>
        <end position="177"/>
    </location>
</feature>
<gene>
    <name evidence="4" type="primary">LOC103514057</name>
</gene>
<organism evidence="3 4">
    <name type="scientific">Diaphorina citri</name>
    <name type="common">Asian citrus psyllid</name>
    <dbReference type="NCBI Taxonomy" id="121845"/>
    <lineage>
        <taxon>Eukaryota</taxon>
        <taxon>Metazoa</taxon>
        <taxon>Ecdysozoa</taxon>
        <taxon>Arthropoda</taxon>
        <taxon>Hexapoda</taxon>
        <taxon>Insecta</taxon>
        <taxon>Pterygota</taxon>
        <taxon>Neoptera</taxon>
        <taxon>Paraneoptera</taxon>
        <taxon>Hemiptera</taxon>
        <taxon>Sternorrhyncha</taxon>
        <taxon>Psylloidea</taxon>
        <taxon>Psyllidae</taxon>
        <taxon>Diaphorininae</taxon>
        <taxon>Diaphorina</taxon>
    </lineage>
</organism>